<name>A0A2H0VG41_9BACT</name>
<keyword evidence="1" id="KW-1133">Transmembrane helix</keyword>
<reference evidence="3" key="1">
    <citation type="submission" date="2017-09" db="EMBL/GenBank/DDBJ databases">
        <title>Depth-based differentiation of microbial function through sediment-hosted aquifers and enrichment of novel symbionts in the deep terrestrial subsurface.</title>
        <authorList>
            <person name="Probst A.J."/>
            <person name="Ladd B."/>
            <person name="Jarett J.K."/>
            <person name="Geller-Mcgrath D.E."/>
            <person name="Sieber C.M.K."/>
            <person name="Emerson J.B."/>
            <person name="Anantharaman K."/>
            <person name="Thomas B.C."/>
            <person name="Malmstrom R."/>
            <person name="Stieglmeier M."/>
            <person name="Klingl A."/>
            <person name="Woyke T."/>
            <person name="Ryan C.M."/>
            <person name="Banfield J.F."/>
        </authorList>
    </citation>
    <scope>NUCLEOTIDE SEQUENCE [LARGE SCALE GENOMIC DNA]</scope>
</reference>
<evidence type="ECO:0000256" key="1">
    <source>
        <dbReference type="SAM" id="Phobius"/>
    </source>
</evidence>
<feature type="transmembrane region" description="Helical" evidence="1">
    <location>
        <begin position="741"/>
        <end position="761"/>
    </location>
</feature>
<comment type="caution">
    <text evidence="2">The sequence shown here is derived from an EMBL/GenBank/DDBJ whole genome shotgun (WGS) entry which is preliminary data.</text>
</comment>
<gene>
    <name evidence="2" type="ORF">COT89_01410</name>
</gene>
<evidence type="ECO:0000313" key="3">
    <source>
        <dbReference type="Proteomes" id="UP000231466"/>
    </source>
</evidence>
<organism evidence="2 3">
    <name type="scientific">Candidatus Colwellbacteria bacterium CG10_big_fil_rev_8_21_14_0_10_42_22</name>
    <dbReference type="NCBI Taxonomy" id="1974540"/>
    <lineage>
        <taxon>Bacteria</taxon>
        <taxon>Candidatus Colwelliibacteriota</taxon>
    </lineage>
</organism>
<dbReference type="EMBL" id="PFAH01000005">
    <property type="protein sequence ID" value="PIR98077.1"/>
    <property type="molecule type" value="Genomic_DNA"/>
</dbReference>
<dbReference type="AlphaFoldDB" id="A0A2H0VG41"/>
<dbReference type="Pfam" id="PF07963">
    <property type="entry name" value="N_methyl"/>
    <property type="match status" value="1"/>
</dbReference>
<dbReference type="InterPro" id="IPR012902">
    <property type="entry name" value="N_methyl_site"/>
</dbReference>
<dbReference type="Proteomes" id="UP000231466">
    <property type="component" value="Unassembled WGS sequence"/>
</dbReference>
<evidence type="ECO:0008006" key="4">
    <source>
        <dbReference type="Google" id="ProtNLM"/>
    </source>
</evidence>
<protein>
    <recommendedName>
        <fullName evidence="4">Prepilin-type N-terminal cleavage/methylation domain-containing protein</fullName>
    </recommendedName>
</protein>
<proteinExistence type="predicted"/>
<sequence>MKSKKGFTLMELLIYVSMLAIVGGLLTSILYNSIKVTSRENASAEVSQQLSLTLSTIQKLVGDSSLIEAAYETPGDLDPTNDTAEQRQAACSDFCTLMLRFEDDTVDPTWIVSDGNEIRLVRGDDSETDGSVDGETTTQITTDKVIVDYLRFARYEFAGGHTSAKVDISLTYNTDNENFNVTRTLTSAIGRVTAATFDDNLLPNTPDSFDIGASNYEWQDGLFAGNMYVGGNLSVGTTTAVYPIHIVASSTNIVVDADGEVGIGTITPAYTLDLITDTGSKSNEPVINLSRHTDEATDNGVISFTKTRGTNSSPSALAAEDEIGVIAVRGWTSDQYRLSAAIKFVADAEWGTASDSTDMPQRTEFYTTPDGSATQALRMILLSNGNVGIGTSTPAGALHIDTRGVDTADEEGIRVDTGINESQYVGSANNNLVHHLWSDADGDGVYSIRASDGDTNVRLYAQDDGTSYFGVSGGAVAIGKTSTDNGVTAGLEFNATGLSYITTDAALPLNINRLTNDGWFINFKRDGSNVGNITVSGGTVTLTAFTGSHYATIHGLGIERGLLVDMDGGNKYLYNNPGLEIAYGVSLSNTENSNKILGVYLSEDKEMEADDPHNDNLHLIAAVGNMDLWVADDGEDIGIGDLLVSSDLIAGHAMKDPRADGESYIVARAGENINWSNVTESVNGIKHKKISVLIDPFVRNNTDVQIEALVNKIEELTGQDIDLDELMREQEKDEKTSSTQAILGAGLLGGLLGGAVILLLLERKH</sequence>
<feature type="transmembrane region" description="Helical" evidence="1">
    <location>
        <begin position="12"/>
        <end position="31"/>
    </location>
</feature>
<accession>A0A2H0VG41</accession>
<evidence type="ECO:0000313" key="2">
    <source>
        <dbReference type="EMBL" id="PIR98077.1"/>
    </source>
</evidence>
<keyword evidence="1" id="KW-0812">Transmembrane</keyword>
<keyword evidence="1" id="KW-0472">Membrane</keyword>